<gene>
    <name evidence="1" type="ORF">CHU92_15345</name>
</gene>
<evidence type="ECO:0000313" key="1">
    <source>
        <dbReference type="EMBL" id="OYQ31868.1"/>
    </source>
</evidence>
<sequence>MTRFFCLDLMLLQPDFLFEAKIINYVIFIIQKVEPGACMRGWVYKQACKPEFSPDRSGILPAALSAAAGR</sequence>
<evidence type="ECO:0000313" key="2">
    <source>
        <dbReference type="Proteomes" id="UP000216605"/>
    </source>
</evidence>
<dbReference type="AlphaFoldDB" id="A0A255YRM1"/>
<comment type="caution">
    <text evidence="1">The sequence shown here is derived from an EMBL/GenBank/DDBJ whole genome shotgun (WGS) entry which is preliminary data.</text>
</comment>
<name>A0A255YRM1_9FLAO</name>
<keyword evidence="2" id="KW-1185">Reference proteome</keyword>
<protein>
    <submittedName>
        <fullName evidence="1">Uncharacterized protein</fullName>
    </submittedName>
</protein>
<proteinExistence type="predicted"/>
<accession>A0A255YRM1</accession>
<organism evidence="1 2">
    <name type="scientific">Flavobacterium cyanobacteriorum</name>
    <dbReference type="NCBI Taxonomy" id="2022802"/>
    <lineage>
        <taxon>Bacteria</taxon>
        <taxon>Pseudomonadati</taxon>
        <taxon>Bacteroidota</taxon>
        <taxon>Flavobacteriia</taxon>
        <taxon>Flavobacteriales</taxon>
        <taxon>Flavobacteriaceae</taxon>
        <taxon>Flavobacterium</taxon>
    </lineage>
</organism>
<dbReference type="Proteomes" id="UP000216605">
    <property type="component" value="Unassembled WGS sequence"/>
</dbReference>
<reference evidence="1 2" key="1">
    <citation type="submission" date="2017-07" db="EMBL/GenBank/DDBJ databases">
        <title>Flavobacterium cyanobacteriorum sp. nov., isolated from cyanobacterial aggregates in a eutrophic lake.</title>
        <authorList>
            <person name="Cai H."/>
        </authorList>
    </citation>
    <scope>NUCLEOTIDE SEQUENCE [LARGE SCALE GENOMIC DNA]</scope>
    <source>
        <strain evidence="1 2">TH021</strain>
    </source>
</reference>
<dbReference type="EMBL" id="NOXV01000306">
    <property type="protein sequence ID" value="OYQ31868.1"/>
    <property type="molecule type" value="Genomic_DNA"/>
</dbReference>